<dbReference type="EMBL" id="LR796435">
    <property type="protein sequence ID" value="CAB4144346.1"/>
    <property type="molecule type" value="Genomic_DNA"/>
</dbReference>
<gene>
    <name evidence="11" type="ORF">UFOVP457_39</name>
</gene>
<keyword evidence="4" id="KW-1162">Viral penetration into host cytoplasm</keyword>
<evidence type="ECO:0000256" key="9">
    <source>
        <dbReference type="ARBA" id="ARBA00023219"/>
    </source>
</evidence>
<evidence type="ECO:0000256" key="1">
    <source>
        <dbReference type="ARBA" id="ARBA00003421"/>
    </source>
</evidence>
<reference evidence="11" key="1">
    <citation type="submission" date="2020-04" db="EMBL/GenBank/DDBJ databases">
        <authorList>
            <person name="Chiriac C."/>
            <person name="Salcher M."/>
            <person name="Ghai R."/>
            <person name="Kavagutti S V."/>
        </authorList>
    </citation>
    <scope>NUCLEOTIDE SEQUENCE</scope>
</reference>
<evidence type="ECO:0000256" key="3">
    <source>
        <dbReference type="ARBA" id="ARBA00022470"/>
    </source>
</evidence>
<evidence type="ECO:0000256" key="2">
    <source>
        <dbReference type="ARBA" id="ARBA00004328"/>
    </source>
</evidence>
<proteinExistence type="predicted"/>
<evidence type="ECO:0000313" key="11">
    <source>
        <dbReference type="EMBL" id="CAB4144346.1"/>
    </source>
</evidence>
<keyword evidence="3" id="KW-1244">Viral short tail ejection system</keyword>
<keyword evidence="10" id="KW-1160">Virus entry into host cell</keyword>
<keyword evidence="8" id="KW-1171">Viral genome ejection through host cell envelope</keyword>
<accession>A0A6J5MGZ1</accession>
<dbReference type="InterPro" id="IPR020991">
    <property type="entry name" value="Connector_podovirus"/>
</dbReference>
<protein>
    <submittedName>
        <fullName evidence="11">Head-to-tail connector protein, podovirus-type</fullName>
    </submittedName>
</protein>
<keyword evidence="7" id="KW-0118">Viral capsid assembly</keyword>
<evidence type="ECO:0000256" key="7">
    <source>
        <dbReference type="ARBA" id="ARBA00022950"/>
    </source>
</evidence>
<evidence type="ECO:0000256" key="6">
    <source>
        <dbReference type="ARBA" id="ARBA00022844"/>
    </source>
</evidence>
<evidence type="ECO:0000256" key="4">
    <source>
        <dbReference type="ARBA" id="ARBA00022595"/>
    </source>
</evidence>
<comment type="subcellular location">
    <subcellularLocation>
        <location evidence="2">Virion</location>
    </subcellularLocation>
</comment>
<keyword evidence="9" id="KW-0231">Viral genome packaging</keyword>
<sequence length="537" mass="60869">MSNELFKAFEKAESDRHNYDTEWREISDHLSPESRGFNSTGTDGYVDQKDILDAIPERAAEDLSSAMVSMLATESKKWGRLALEEVSDDYEVKASLQVATDRVTQHLARSKANFYTCFADVMDDLVTYGQGYAYMHSTIEGKNKFVRFCRLPPQDCFLTRDSYGDIFYFFRKYKVPKDVFLVEFGDLSQADCDEHTKKQIKESREKEICVLHCIMKKEQAEKLGCKPKTKKDYVSVYYAYEQKIKIWEDGYSQFPIAAPSWKRKGGSSYGRGPGHKALPDIKVLNNMIRSNLGAAETMVTPPMAVPYDLMLDPNLDLSPKAMAYISMQEASLGTGLLKPEPIITVSNLPVSLEMEDRRRNSIAQSFFSDLLVDFKNAKMSATETSVRENARVRKLTNYIFRIQDEFLAPAFLFVFNQLIEWKDLAFPEGFELKVEFRSALFEANNAQKITLLERALVTLSNTKAIDPSILEAIKEEKFVQYIFDNIGADLTILKSENELAEAKQARMESQQVTNMQGAAGAAKDLSQAMAMQQGGMV</sequence>
<keyword evidence="6" id="KW-0946">Virion</keyword>
<dbReference type="GO" id="GO:0099002">
    <property type="term" value="P:symbiont genome ejection through host cell envelope, short tail mechanism"/>
    <property type="evidence" value="ECO:0007669"/>
    <property type="project" value="UniProtKB-KW"/>
</dbReference>
<dbReference type="Pfam" id="PF12236">
    <property type="entry name" value="Head-tail_con"/>
    <property type="match status" value="1"/>
</dbReference>
<evidence type="ECO:0000256" key="10">
    <source>
        <dbReference type="ARBA" id="ARBA00023296"/>
    </source>
</evidence>
<organism evidence="11">
    <name type="scientific">uncultured Caudovirales phage</name>
    <dbReference type="NCBI Taxonomy" id="2100421"/>
    <lineage>
        <taxon>Viruses</taxon>
        <taxon>Duplodnaviria</taxon>
        <taxon>Heunggongvirae</taxon>
        <taxon>Uroviricota</taxon>
        <taxon>Caudoviricetes</taxon>
        <taxon>Peduoviridae</taxon>
        <taxon>Maltschvirus</taxon>
        <taxon>Maltschvirus maltsch</taxon>
    </lineage>
</organism>
<dbReference type="GO" id="GO:0044423">
    <property type="term" value="C:virion component"/>
    <property type="evidence" value="ECO:0007669"/>
    <property type="project" value="UniProtKB-KW"/>
</dbReference>
<evidence type="ECO:0000256" key="8">
    <source>
        <dbReference type="ARBA" id="ARBA00023009"/>
    </source>
</evidence>
<name>A0A6J5MGZ1_9CAUD</name>
<comment type="function">
    <text evidence="1">Forms the portal vertex of the capsid. This portal plays critical roles in head assembly, genome packaging, neck/tail attachment, and genome ejection. The portal protein multimerizes as a single ring-shaped homododecamer arranged around a central channel.</text>
</comment>
<keyword evidence="5" id="KW-1188">Viral release from host cell</keyword>
<evidence type="ECO:0000256" key="5">
    <source>
        <dbReference type="ARBA" id="ARBA00022612"/>
    </source>
</evidence>